<reference evidence="3 6" key="1">
    <citation type="journal article" date="2011" name="Nature">
        <title>The Medicago genome provides insight into the evolution of rhizobial symbioses.</title>
        <authorList>
            <person name="Young N.D."/>
            <person name="Debelle F."/>
            <person name="Oldroyd G.E."/>
            <person name="Geurts R."/>
            <person name="Cannon S.B."/>
            <person name="Udvardi M.K."/>
            <person name="Benedito V.A."/>
            <person name="Mayer K.F."/>
            <person name="Gouzy J."/>
            <person name="Schoof H."/>
            <person name="Van de Peer Y."/>
            <person name="Proost S."/>
            <person name="Cook D.R."/>
            <person name="Meyers B.C."/>
            <person name="Spannagl M."/>
            <person name="Cheung F."/>
            <person name="De Mita S."/>
            <person name="Krishnakumar V."/>
            <person name="Gundlach H."/>
            <person name="Zhou S."/>
            <person name="Mudge J."/>
            <person name="Bharti A.K."/>
            <person name="Murray J.D."/>
            <person name="Naoumkina M.A."/>
            <person name="Rosen B."/>
            <person name="Silverstein K.A."/>
            <person name="Tang H."/>
            <person name="Rombauts S."/>
            <person name="Zhao P.X."/>
            <person name="Zhou P."/>
            <person name="Barbe V."/>
            <person name="Bardou P."/>
            <person name="Bechner M."/>
            <person name="Bellec A."/>
            <person name="Berger A."/>
            <person name="Berges H."/>
            <person name="Bidwell S."/>
            <person name="Bisseling T."/>
            <person name="Choisne N."/>
            <person name="Couloux A."/>
            <person name="Denny R."/>
            <person name="Deshpande S."/>
            <person name="Dai X."/>
            <person name="Doyle J.J."/>
            <person name="Dudez A.M."/>
            <person name="Farmer A.D."/>
            <person name="Fouteau S."/>
            <person name="Franken C."/>
            <person name="Gibelin C."/>
            <person name="Gish J."/>
            <person name="Goldstein S."/>
            <person name="Gonzalez A.J."/>
            <person name="Green P.J."/>
            <person name="Hallab A."/>
            <person name="Hartog M."/>
            <person name="Hua A."/>
            <person name="Humphray S.J."/>
            <person name="Jeong D.H."/>
            <person name="Jing Y."/>
            <person name="Jocker A."/>
            <person name="Kenton S.M."/>
            <person name="Kim D.J."/>
            <person name="Klee K."/>
            <person name="Lai H."/>
            <person name="Lang C."/>
            <person name="Lin S."/>
            <person name="Macmil S.L."/>
            <person name="Magdelenat G."/>
            <person name="Matthews L."/>
            <person name="McCorrison J."/>
            <person name="Monaghan E.L."/>
            <person name="Mun J.H."/>
            <person name="Najar F.Z."/>
            <person name="Nicholson C."/>
            <person name="Noirot C."/>
            <person name="O'Bleness M."/>
            <person name="Paule C.R."/>
            <person name="Poulain J."/>
            <person name="Prion F."/>
            <person name="Qin B."/>
            <person name="Qu C."/>
            <person name="Retzel E.F."/>
            <person name="Riddle C."/>
            <person name="Sallet E."/>
            <person name="Samain S."/>
            <person name="Samson N."/>
            <person name="Sanders I."/>
            <person name="Saurat O."/>
            <person name="Scarpelli C."/>
            <person name="Schiex T."/>
            <person name="Segurens B."/>
            <person name="Severin A.J."/>
            <person name="Sherrier D.J."/>
            <person name="Shi R."/>
            <person name="Sims S."/>
            <person name="Singer S.R."/>
            <person name="Sinharoy S."/>
            <person name="Sterck L."/>
            <person name="Viollet A."/>
            <person name="Wang B.B."/>
            <person name="Wang K."/>
            <person name="Wang M."/>
            <person name="Wang X."/>
            <person name="Warfsmann J."/>
            <person name="Weissenbach J."/>
            <person name="White D.D."/>
            <person name="White J.D."/>
            <person name="Wiley G.B."/>
            <person name="Wincker P."/>
            <person name="Xing Y."/>
            <person name="Yang L."/>
            <person name="Yao Z."/>
            <person name="Ying F."/>
            <person name="Zhai J."/>
            <person name="Zhou L."/>
            <person name="Zuber A."/>
            <person name="Denarie J."/>
            <person name="Dixon R.A."/>
            <person name="May G.D."/>
            <person name="Schwartz D.C."/>
            <person name="Rogers J."/>
            <person name="Quetier F."/>
            <person name="Town C.D."/>
            <person name="Roe B.A."/>
        </authorList>
    </citation>
    <scope>NUCLEOTIDE SEQUENCE [LARGE SCALE GENOMIC DNA]</scope>
    <source>
        <strain evidence="3">A17</strain>
        <strain evidence="5 6">cv. Jemalong A17</strain>
    </source>
</reference>
<evidence type="ECO:0000313" key="3">
    <source>
        <dbReference type="EMBL" id="KEH42957.1"/>
    </source>
</evidence>
<reference evidence="4" key="5">
    <citation type="journal article" date="2018" name="Nat. Plants">
        <title>Whole-genome landscape of Medicago truncatula symbiotic genes.</title>
        <authorList>
            <person name="Pecrix Y."/>
            <person name="Gamas P."/>
            <person name="Carrere S."/>
        </authorList>
    </citation>
    <scope>NUCLEOTIDE SEQUENCE</scope>
    <source>
        <tissue evidence="4">Leaves</tissue>
    </source>
</reference>
<evidence type="ECO:0000256" key="2">
    <source>
        <dbReference type="ARBA" id="ARBA00022801"/>
    </source>
</evidence>
<dbReference type="PANTHER" id="PTHR12629:SF61">
    <property type="entry name" value="NUDIX HYDROLASE 16, MITOCHONDRIAL"/>
    <property type="match status" value="1"/>
</dbReference>
<reference evidence="7" key="4">
    <citation type="journal article" date="2018" name="Nat. Plants">
        <title>Whole-genome landscape of Medicago truncatula symbiotic genes.</title>
        <authorList>
            <person name="Pecrix Y."/>
            <person name="Staton S.E."/>
            <person name="Sallet E."/>
            <person name="Lelandais-Briere C."/>
            <person name="Moreau S."/>
            <person name="Carrere S."/>
            <person name="Blein T."/>
            <person name="Jardinaud M.F."/>
            <person name="Latrasse D."/>
            <person name="Zouine M."/>
            <person name="Zahm M."/>
            <person name="Kreplak J."/>
            <person name="Mayjonade B."/>
            <person name="Satge C."/>
            <person name="Perez M."/>
            <person name="Cauet S."/>
            <person name="Marande W."/>
            <person name="Chantry-Darmon C."/>
            <person name="Lopez-Roques C."/>
            <person name="Bouchez O."/>
            <person name="Berard A."/>
            <person name="Debelle F."/>
            <person name="Munos S."/>
            <person name="Bendahmane A."/>
            <person name="Berges H."/>
            <person name="Niebel A."/>
            <person name="Buitink J."/>
            <person name="Frugier F."/>
            <person name="Benhamed M."/>
            <person name="Crespi M."/>
            <person name="Gouzy J."/>
            <person name="Gamas P."/>
        </authorList>
    </citation>
    <scope>NUCLEOTIDE SEQUENCE [LARGE SCALE GENOMIC DNA]</scope>
    <source>
        <strain evidence="7">cv. Jemalong A17</strain>
    </source>
</reference>
<evidence type="ECO:0000256" key="1">
    <source>
        <dbReference type="ARBA" id="ARBA00022723"/>
    </source>
</evidence>
<sequence>MSDLVARTGRHQQHYEDVYRLIAGCVPFRYKSCDNDSSSEKIVEVLMINSPSGQGVLFPKGGWENN</sequence>
<dbReference type="EMBL" id="CM001217">
    <property type="protein sequence ID" value="KEH42957.1"/>
    <property type="molecule type" value="Genomic_DNA"/>
</dbReference>
<dbReference type="STRING" id="3880.A0A072VMC0"/>
<dbReference type="EMBL" id="PSQE01000001">
    <property type="protein sequence ID" value="RHN80547.1"/>
    <property type="molecule type" value="Genomic_DNA"/>
</dbReference>
<dbReference type="Proteomes" id="UP000002051">
    <property type="component" value="Unassembled WGS sequence"/>
</dbReference>
<keyword evidence="1" id="KW-0479">Metal-binding</keyword>
<protein>
    <submittedName>
        <fullName evidence="3">Nudix hydrolase-like protein</fullName>
    </submittedName>
    <submittedName>
        <fullName evidence="4">Putative diadenosine hexaphosphate hydrolase (AMP-forming)</fullName>
        <ecNumber evidence="4">3.6.1.60</ecNumber>
    </submittedName>
</protein>
<proteinExistence type="predicted"/>
<dbReference type="Gene3D" id="3.90.79.10">
    <property type="entry name" value="Nucleoside Triphosphate Pyrophosphohydrolase"/>
    <property type="match status" value="1"/>
</dbReference>
<evidence type="ECO:0000313" key="5">
    <source>
        <dbReference type="EnsemblPlants" id="KEH42957"/>
    </source>
</evidence>
<dbReference type="EnsemblPlants" id="KEH42957">
    <property type="protein sequence ID" value="KEH42957"/>
    <property type="gene ID" value="MTR_1g078390"/>
</dbReference>
<keyword evidence="6" id="KW-1185">Reference proteome</keyword>
<evidence type="ECO:0000313" key="4">
    <source>
        <dbReference type="EMBL" id="RHN80547.1"/>
    </source>
</evidence>
<gene>
    <name evidence="3" type="ordered locus">MTR_1g078390</name>
    <name evidence="4" type="ORF">MtrunA17_Chr1g0189471</name>
</gene>
<dbReference type="GO" id="GO:0046872">
    <property type="term" value="F:metal ion binding"/>
    <property type="evidence" value="ECO:0007669"/>
    <property type="project" value="UniProtKB-KW"/>
</dbReference>
<evidence type="ECO:0000313" key="7">
    <source>
        <dbReference type="Proteomes" id="UP000265566"/>
    </source>
</evidence>
<dbReference type="EC" id="3.6.1.60" evidence="4"/>
<accession>A0A072VMC0</accession>
<dbReference type="AlphaFoldDB" id="A0A072VMC0"/>
<name>A0A072VMC0_MEDTR</name>
<reference evidence="5" key="3">
    <citation type="submission" date="2015-04" db="UniProtKB">
        <authorList>
            <consortium name="EnsemblPlants"/>
        </authorList>
    </citation>
    <scope>IDENTIFICATION</scope>
    <source>
        <strain evidence="5">cv. Jemalong A17</strain>
    </source>
</reference>
<dbReference type="HOGENOM" id="CLU_192630_0_0_1"/>
<organism evidence="3 6">
    <name type="scientific">Medicago truncatula</name>
    <name type="common">Barrel medic</name>
    <name type="synonym">Medicago tribuloides</name>
    <dbReference type="NCBI Taxonomy" id="3880"/>
    <lineage>
        <taxon>Eukaryota</taxon>
        <taxon>Viridiplantae</taxon>
        <taxon>Streptophyta</taxon>
        <taxon>Embryophyta</taxon>
        <taxon>Tracheophyta</taxon>
        <taxon>Spermatophyta</taxon>
        <taxon>Magnoliopsida</taxon>
        <taxon>eudicotyledons</taxon>
        <taxon>Gunneridae</taxon>
        <taxon>Pentapetalae</taxon>
        <taxon>rosids</taxon>
        <taxon>fabids</taxon>
        <taxon>Fabales</taxon>
        <taxon>Fabaceae</taxon>
        <taxon>Papilionoideae</taxon>
        <taxon>50 kb inversion clade</taxon>
        <taxon>NPAAA clade</taxon>
        <taxon>Hologalegina</taxon>
        <taxon>IRL clade</taxon>
        <taxon>Trifolieae</taxon>
        <taxon>Medicago</taxon>
    </lineage>
</organism>
<reference evidence="3 6" key="2">
    <citation type="journal article" date="2014" name="BMC Genomics">
        <title>An improved genome release (version Mt4.0) for the model legume Medicago truncatula.</title>
        <authorList>
            <person name="Tang H."/>
            <person name="Krishnakumar V."/>
            <person name="Bidwell S."/>
            <person name="Rosen B."/>
            <person name="Chan A."/>
            <person name="Zhou S."/>
            <person name="Gentzbittel L."/>
            <person name="Childs K.L."/>
            <person name="Yandell M."/>
            <person name="Gundlach H."/>
            <person name="Mayer K.F."/>
            <person name="Schwartz D.C."/>
            <person name="Town C.D."/>
        </authorList>
    </citation>
    <scope>GENOME REANNOTATION</scope>
    <source>
        <strain evidence="3">A17</strain>
        <strain evidence="5 6">cv. Jemalong A17</strain>
    </source>
</reference>
<dbReference type="GO" id="GO:0016787">
    <property type="term" value="F:hydrolase activity"/>
    <property type="evidence" value="ECO:0007669"/>
    <property type="project" value="UniProtKB-KW"/>
</dbReference>
<keyword evidence="2 3" id="KW-0378">Hydrolase</keyword>
<dbReference type="PANTHER" id="PTHR12629">
    <property type="entry name" value="DIPHOSPHOINOSITOL POLYPHOSPHATE PHOSPHOHYDROLASE"/>
    <property type="match status" value="1"/>
</dbReference>
<evidence type="ECO:0000313" key="6">
    <source>
        <dbReference type="Proteomes" id="UP000002051"/>
    </source>
</evidence>
<dbReference type="Gramene" id="rna4486">
    <property type="protein sequence ID" value="RHN80547.1"/>
    <property type="gene ID" value="gene4486"/>
</dbReference>
<dbReference type="Proteomes" id="UP000265566">
    <property type="component" value="Chromosome 1"/>
</dbReference>